<proteinExistence type="predicted"/>
<dbReference type="CAZy" id="GH15">
    <property type="family name" value="Glycoside Hydrolase Family 15"/>
</dbReference>
<evidence type="ECO:0000259" key="2">
    <source>
        <dbReference type="Pfam" id="PF19291"/>
    </source>
</evidence>
<dbReference type="InterPro" id="IPR012341">
    <property type="entry name" value="6hp_glycosidase-like_sf"/>
</dbReference>
<dbReference type="Gene3D" id="1.50.10.10">
    <property type="match status" value="1"/>
</dbReference>
<sequence>MAYQPIENYGMIGDLRTAALVGINGSIDWLCIPHFDSPSVFAALLDDKKGGRFQIASIDNGAKCKQFYWPETNVLVTRFLAPEGAIEVTDFMPVSKAAPGEPHFHQLVRRVTAVRGRSRLRLTCHPAFNFARDEHTTVLVDNGAEFYSKDLNLALSARVPLQRDGEGVEAEFTLNQGETAVFILHQITSQSRCAPCLSVTETEASFRRTVLYWRRWLGKCTYQGRWREMVHRSALALKLLTFEPSGAIVAAPTCSLPEDLGGVRNWDYRYTWIRDSAFTVYALLRIGFTEEAECFMQFIESLCPGPAVSVERPLQIMYRVDGSSEIPEEILDHLEGYCGSRPVRVGNAAYRQLQLDIYGELMDAVYLHNKYGAPISNDLWVRLRRLVDWVCENWQQPDAGIWEVRGGHKHFVYSKLMCWVAIDRALRLAQQRSFPADQDRWLKVRNQIYLEIMDKGWCPERQAFVQHYQNKALDAANLTLPLMLFLSPTDPRMLKTLDAILKPPEVGGLVSNSLVFRYNLNETEDGLEGDEGTFNICTFWLVEALTRAGRHHPPRLEEARLIFERMLGYANHLGLYAEETGYSGEALGNFPQAFTHLALITAAFNLDQALDSQR</sequence>
<dbReference type="Proteomes" id="UP000000393">
    <property type="component" value="Chromosome"/>
</dbReference>
<dbReference type="PANTHER" id="PTHR31616">
    <property type="entry name" value="TREHALASE"/>
    <property type="match status" value="1"/>
</dbReference>
<dbReference type="InterPro" id="IPR045582">
    <property type="entry name" value="Trehalase-like_N"/>
</dbReference>
<feature type="domain" description="Trehalase-like N-terminal" evidence="2">
    <location>
        <begin position="4"/>
        <end position="155"/>
    </location>
</feature>
<dbReference type="EMBL" id="CP002086">
    <property type="protein sequence ID" value="ADJ28414.1"/>
    <property type="molecule type" value="Genomic_DNA"/>
</dbReference>
<dbReference type="Pfam" id="PF19291">
    <property type="entry name" value="TREH_N"/>
    <property type="match status" value="1"/>
</dbReference>
<evidence type="ECO:0000313" key="3">
    <source>
        <dbReference type="EMBL" id="ADJ28414.1"/>
    </source>
</evidence>
<dbReference type="SUPFAM" id="SSF48208">
    <property type="entry name" value="Six-hairpin glycosidases"/>
    <property type="match status" value="1"/>
</dbReference>
<dbReference type="AlphaFoldDB" id="D8K687"/>
<dbReference type="PANTHER" id="PTHR31616:SF0">
    <property type="entry name" value="GLUCAN 1,4-ALPHA-GLUCOSIDASE"/>
    <property type="match status" value="1"/>
</dbReference>
<dbReference type="eggNOG" id="COG3387">
    <property type="taxonomic scope" value="Bacteria"/>
</dbReference>
<dbReference type="STRING" id="105559.Nwat_1509"/>
<dbReference type="OrthoDB" id="3902805at2"/>
<dbReference type="InterPro" id="IPR011613">
    <property type="entry name" value="GH15-like"/>
</dbReference>
<name>D8K687_NITWC</name>
<keyword evidence="4" id="KW-1185">Reference proteome</keyword>
<protein>
    <submittedName>
        <fullName evidence="3">Glycoside hydrolase 15-related protein</fullName>
    </submittedName>
</protein>
<dbReference type="GO" id="GO:0004553">
    <property type="term" value="F:hydrolase activity, hydrolyzing O-glycosyl compounds"/>
    <property type="evidence" value="ECO:0007669"/>
    <property type="project" value="TreeGrafter"/>
</dbReference>
<organism evidence="3 4">
    <name type="scientific">Nitrosococcus watsoni (strain C-113)</name>
    <dbReference type="NCBI Taxonomy" id="105559"/>
    <lineage>
        <taxon>Bacteria</taxon>
        <taxon>Pseudomonadati</taxon>
        <taxon>Pseudomonadota</taxon>
        <taxon>Gammaproteobacteria</taxon>
        <taxon>Chromatiales</taxon>
        <taxon>Chromatiaceae</taxon>
        <taxon>Nitrosococcus</taxon>
    </lineage>
</organism>
<accession>D8K687</accession>
<dbReference type="InterPro" id="IPR008928">
    <property type="entry name" value="6-hairpin_glycosidase_sf"/>
</dbReference>
<evidence type="ECO:0000313" key="4">
    <source>
        <dbReference type="Proteomes" id="UP000000393"/>
    </source>
</evidence>
<feature type="domain" description="GH15-like" evidence="1">
    <location>
        <begin position="227"/>
        <end position="603"/>
    </location>
</feature>
<dbReference type="RefSeq" id="WP_013220506.1">
    <property type="nucleotide sequence ID" value="NC_014315.1"/>
</dbReference>
<gene>
    <name evidence="3" type="ordered locus">Nwat_1509</name>
</gene>
<keyword evidence="3" id="KW-0378">Hydrolase</keyword>
<dbReference type="Pfam" id="PF00723">
    <property type="entry name" value="Glyco_hydro_15"/>
    <property type="match status" value="1"/>
</dbReference>
<evidence type="ECO:0000259" key="1">
    <source>
        <dbReference type="Pfam" id="PF00723"/>
    </source>
</evidence>
<dbReference type="GO" id="GO:0005975">
    <property type="term" value="P:carbohydrate metabolic process"/>
    <property type="evidence" value="ECO:0007669"/>
    <property type="project" value="InterPro"/>
</dbReference>
<dbReference type="KEGG" id="nwa:Nwat_1509"/>
<reference evidence="3 4" key="1">
    <citation type="submission" date="2010-06" db="EMBL/GenBank/DDBJ databases">
        <title>Complete sequence of chromosome of Nitrosococcus watsoni C-113.</title>
        <authorList>
            <consortium name="US DOE Joint Genome Institute"/>
            <person name="Lucas S."/>
            <person name="Copeland A."/>
            <person name="Lapidus A."/>
            <person name="Cheng J.-F."/>
            <person name="Bruce D."/>
            <person name="Goodwin L."/>
            <person name="Pitluck S."/>
            <person name="Malfatti S.A."/>
            <person name="Chain P.S.G."/>
            <person name="Land M."/>
            <person name="Hauser L."/>
            <person name="Kyrpides N."/>
            <person name="Ivanova N."/>
            <person name="Cambell M.A."/>
            <person name="Heidelberg J.F."/>
            <person name="Klotz M.G."/>
            <person name="Woyke T."/>
        </authorList>
    </citation>
    <scope>NUCLEOTIDE SEQUENCE [LARGE SCALE GENOMIC DNA]</scope>
    <source>
        <strain evidence="3 4">C-113</strain>
    </source>
</reference>
<dbReference type="HOGENOM" id="CLU_010399_2_0_6"/>